<dbReference type="AlphaFoldDB" id="X1MLX3"/>
<dbReference type="Pfam" id="PF00361">
    <property type="entry name" value="Proton_antipo_M"/>
    <property type="match status" value="1"/>
</dbReference>
<keyword evidence="6 7" id="KW-0472">Membrane</keyword>
<protein>
    <recommendedName>
        <fullName evidence="8">NADH:quinone oxidoreductase/Mrp antiporter transmembrane domain-containing protein</fullName>
    </recommendedName>
</protein>
<evidence type="ECO:0000313" key="9">
    <source>
        <dbReference type="EMBL" id="GAI15700.1"/>
    </source>
</evidence>
<organism evidence="9">
    <name type="scientific">marine sediment metagenome</name>
    <dbReference type="NCBI Taxonomy" id="412755"/>
    <lineage>
        <taxon>unclassified sequences</taxon>
        <taxon>metagenomes</taxon>
        <taxon>ecological metagenomes</taxon>
    </lineage>
</organism>
<dbReference type="EMBL" id="BARV01010737">
    <property type="protein sequence ID" value="GAI15700.1"/>
    <property type="molecule type" value="Genomic_DNA"/>
</dbReference>
<evidence type="ECO:0000256" key="6">
    <source>
        <dbReference type="ARBA" id="ARBA00023136"/>
    </source>
</evidence>
<dbReference type="GO" id="GO:0005886">
    <property type="term" value="C:plasma membrane"/>
    <property type="evidence" value="ECO:0007669"/>
    <property type="project" value="UniProtKB-SubCell"/>
</dbReference>
<gene>
    <name evidence="9" type="ORF">S06H3_20672</name>
</gene>
<evidence type="ECO:0000256" key="2">
    <source>
        <dbReference type="ARBA" id="ARBA00022475"/>
    </source>
</evidence>
<reference evidence="9" key="1">
    <citation type="journal article" date="2014" name="Front. Microbiol.">
        <title>High frequency of phylogenetically diverse reductive dehalogenase-homologous genes in deep subseafloor sedimentary metagenomes.</title>
        <authorList>
            <person name="Kawai M."/>
            <person name="Futagami T."/>
            <person name="Toyoda A."/>
            <person name="Takaki Y."/>
            <person name="Nishi S."/>
            <person name="Hori S."/>
            <person name="Arai W."/>
            <person name="Tsubouchi T."/>
            <person name="Morono Y."/>
            <person name="Uchiyama I."/>
            <person name="Ito T."/>
            <person name="Fujiyama A."/>
            <person name="Inagaki F."/>
            <person name="Takami H."/>
        </authorList>
    </citation>
    <scope>NUCLEOTIDE SEQUENCE</scope>
    <source>
        <strain evidence="9">Expedition CK06-06</strain>
    </source>
</reference>
<dbReference type="InterPro" id="IPR001750">
    <property type="entry name" value="ND/Mrp_TM"/>
</dbReference>
<evidence type="ECO:0000256" key="3">
    <source>
        <dbReference type="ARBA" id="ARBA00022692"/>
    </source>
</evidence>
<dbReference type="GO" id="GO:0016491">
    <property type="term" value="F:oxidoreductase activity"/>
    <property type="evidence" value="ECO:0007669"/>
    <property type="project" value="UniProtKB-KW"/>
</dbReference>
<keyword evidence="5" id="KW-0560">Oxidoreductase</keyword>
<keyword evidence="4 7" id="KW-1133">Transmembrane helix</keyword>
<feature type="domain" description="NADH:quinone oxidoreductase/Mrp antiporter transmembrane" evidence="8">
    <location>
        <begin position="1"/>
        <end position="128"/>
    </location>
</feature>
<evidence type="ECO:0000259" key="8">
    <source>
        <dbReference type="Pfam" id="PF00361"/>
    </source>
</evidence>
<dbReference type="PANTHER" id="PTHR42682:SF4">
    <property type="entry name" value="NADH-UBIQUINONE_PLASTOQUINONE"/>
    <property type="match status" value="1"/>
</dbReference>
<name>X1MLX3_9ZZZZ</name>
<evidence type="ECO:0000256" key="7">
    <source>
        <dbReference type="SAM" id="Phobius"/>
    </source>
</evidence>
<evidence type="ECO:0000256" key="5">
    <source>
        <dbReference type="ARBA" id="ARBA00023002"/>
    </source>
</evidence>
<dbReference type="PANTHER" id="PTHR42682">
    <property type="entry name" value="HYDROGENASE-4 COMPONENT F"/>
    <property type="match status" value="1"/>
</dbReference>
<comment type="caution">
    <text evidence="9">The sequence shown here is derived from an EMBL/GenBank/DDBJ whole genome shotgun (WGS) entry which is preliminary data.</text>
</comment>
<proteinExistence type="predicted"/>
<dbReference type="InterPro" id="IPR052175">
    <property type="entry name" value="ComplexI-like_HydComp"/>
</dbReference>
<feature type="transmembrane region" description="Helical" evidence="7">
    <location>
        <begin position="33"/>
        <end position="53"/>
    </location>
</feature>
<sequence>MAIGAITIIAAVMMAMVQKEAMRLLSFHAVSQVGYMVMGIGTGIPIGIAGGLFHMINHAIYKSCLFLSAGSVEHRTKTTQLDNLGGLGTKMPVTMFTFIVAAFAISGVPPFNGFYSKWMVYQGVVELSGETNLW</sequence>
<feature type="transmembrane region" description="Helical" evidence="7">
    <location>
        <begin position="93"/>
        <end position="111"/>
    </location>
</feature>
<evidence type="ECO:0000256" key="1">
    <source>
        <dbReference type="ARBA" id="ARBA00004651"/>
    </source>
</evidence>
<evidence type="ECO:0000256" key="4">
    <source>
        <dbReference type="ARBA" id="ARBA00022989"/>
    </source>
</evidence>
<keyword evidence="3 7" id="KW-0812">Transmembrane</keyword>
<feature type="non-terminal residue" evidence="9">
    <location>
        <position position="134"/>
    </location>
</feature>
<keyword evidence="2" id="KW-1003">Cell membrane</keyword>
<accession>X1MLX3</accession>
<comment type="subcellular location">
    <subcellularLocation>
        <location evidence="1">Cell membrane</location>
        <topology evidence="1">Multi-pass membrane protein</topology>
    </subcellularLocation>
</comment>